<dbReference type="Gene3D" id="3.40.367.20">
    <property type="match status" value="1"/>
</dbReference>
<comment type="caution">
    <text evidence="6">The sequence shown here is derived from an EMBL/GenBank/DDBJ whole genome shotgun (WGS) entry which is preliminary data.</text>
</comment>
<evidence type="ECO:0000256" key="3">
    <source>
        <dbReference type="ARBA" id="ARBA00022777"/>
    </source>
</evidence>
<protein>
    <submittedName>
        <fullName evidence="6">Glucokinase</fullName>
        <ecNumber evidence="6">2.7.1.2</ecNumber>
    </submittedName>
</protein>
<dbReference type="SUPFAM" id="SSF53067">
    <property type="entry name" value="Actin-like ATPase domain"/>
    <property type="match status" value="1"/>
</dbReference>
<evidence type="ECO:0000256" key="2">
    <source>
        <dbReference type="ARBA" id="ARBA00022741"/>
    </source>
</evidence>
<dbReference type="GO" id="GO:0005829">
    <property type="term" value="C:cytosol"/>
    <property type="evidence" value="ECO:0007669"/>
    <property type="project" value="TreeGrafter"/>
</dbReference>
<keyword evidence="7" id="KW-1185">Reference proteome</keyword>
<name>A0A9X3YJH1_9GAMM</name>
<comment type="similarity">
    <text evidence="5">Belongs to the bacterial glucokinase family.</text>
</comment>
<dbReference type="GO" id="GO:0006096">
    <property type="term" value="P:glycolytic process"/>
    <property type="evidence" value="ECO:0007669"/>
    <property type="project" value="InterPro"/>
</dbReference>
<dbReference type="PANTHER" id="PTHR47690:SF1">
    <property type="entry name" value="GLUCOKINASE"/>
    <property type="match status" value="1"/>
</dbReference>
<dbReference type="GO" id="GO:0005536">
    <property type="term" value="F:D-glucose binding"/>
    <property type="evidence" value="ECO:0007669"/>
    <property type="project" value="InterPro"/>
</dbReference>
<keyword evidence="4" id="KW-0067">ATP-binding</keyword>
<evidence type="ECO:0000313" key="6">
    <source>
        <dbReference type="EMBL" id="MDC8012692.1"/>
    </source>
</evidence>
<keyword evidence="3" id="KW-0418">Kinase</keyword>
<dbReference type="InterPro" id="IPR003836">
    <property type="entry name" value="Glucokinase"/>
</dbReference>
<organism evidence="6 7">
    <name type="scientific">Tahibacter soli</name>
    <dbReference type="NCBI Taxonomy" id="2983605"/>
    <lineage>
        <taxon>Bacteria</taxon>
        <taxon>Pseudomonadati</taxon>
        <taxon>Pseudomonadota</taxon>
        <taxon>Gammaproteobacteria</taxon>
        <taxon>Lysobacterales</taxon>
        <taxon>Rhodanobacteraceae</taxon>
        <taxon>Tahibacter</taxon>
    </lineage>
</organism>
<evidence type="ECO:0000256" key="1">
    <source>
        <dbReference type="ARBA" id="ARBA00022679"/>
    </source>
</evidence>
<gene>
    <name evidence="6" type="ORF">OD750_009045</name>
</gene>
<accession>A0A9X3YJH1</accession>
<dbReference type="EC" id="2.7.1.2" evidence="6"/>
<reference evidence="6" key="1">
    <citation type="submission" date="2023-02" db="EMBL/GenBank/DDBJ databases">
        <title>Tahibacter soli sp. nov. isolated from soil.</title>
        <authorList>
            <person name="Baek J.H."/>
            <person name="Lee J.K."/>
            <person name="Choi D.G."/>
            <person name="Jeon C.O."/>
        </authorList>
    </citation>
    <scope>NUCLEOTIDE SEQUENCE</scope>
    <source>
        <strain evidence="6">BL</strain>
    </source>
</reference>
<evidence type="ECO:0000256" key="5">
    <source>
        <dbReference type="RuleBase" id="RU004046"/>
    </source>
</evidence>
<dbReference type="EMBL" id="JAOVZO020000014">
    <property type="protein sequence ID" value="MDC8012692.1"/>
    <property type="molecule type" value="Genomic_DNA"/>
</dbReference>
<dbReference type="RefSeq" id="WP_263544975.1">
    <property type="nucleotide sequence ID" value="NZ_JAOVZO020000014.1"/>
</dbReference>
<keyword evidence="2" id="KW-0547">Nucleotide-binding</keyword>
<proteinExistence type="inferred from homology"/>
<dbReference type="GO" id="GO:0005524">
    <property type="term" value="F:ATP binding"/>
    <property type="evidence" value="ECO:0007669"/>
    <property type="project" value="UniProtKB-KW"/>
</dbReference>
<dbReference type="Pfam" id="PF02685">
    <property type="entry name" value="Glucokinase"/>
    <property type="match status" value="1"/>
</dbReference>
<dbReference type="PANTHER" id="PTHR47690">
    <property type="entry name" value="GLUCOKINASE"/>
    <property type="match status" value="1"/>
</dbReference>
<dbReference type="AlphaFoldDB" id="A0A9X3YJH1"/>
<dbReference type="CDD" id="cd24008">
    <property type="entry name" value="ASKHA_NBD_GLK"/>
    <property type="match status" value="1"/>
</dbReference>
<dbReference type="Gene3D" id="3.30.420.40">
    <property type="match status" value="1"/>
</dbReference>
<dbReference type="NCBIfam" id="NF009073">
    <property type="entry name" value="PRK12408.1"/>
    <property type="match status" value="1"/>
</dbReference>
<dbReference type="InterPro" id="IPR050201">
    <property type="entry name" value="Bacterial_glucokinase"/>
</dbReference>
<dbReference type="InterPro" id="IPR043129">
    <property type="entry name" value="ATPase_NBD"/>
</dbReference>
<sequence length="332" mass="34322">MSARRLIAADVGGTHARLALVDGAGDRVALARYERYACADFPSLAALIKQYVDGLDGLGETASIDATVAIAGVLDGDRLINTNLPWPVSSSQTRREAGLGRLHLINDFEALAYAAPAIDEIDTRLLCGPTRPTLAGPIVLIGPGTGLGAALCFRGPPLTVLPTEAGHAALAVGTPRELAVLQVLMRRWPHVDVERALSGPGLVNLAAAVAELERVAPRHASPAAIVAAARDGDAVAAEALAMFCALLGSFAGDLATTFGASEVYVAGGVAEHIGDDLAAGAFAARFLNKGVLRERLARVTVRLVDHGSLGVAGAARWHRRHATIEKPAKGST</sequence>
<dbReference type="Proteomes" id="UP001139971">
    <property type="component" value="Unassembled WGS sequence"/>
</dbReference>
<dbReference type="GO" id="GO:0004340">
    <property type="term" value="F:glucokinase activity"/>
    <property type="evidence" value="ECO:0007669"/>
    <property type="project" value="UniProtKB-EC"/>
</dbReference>
<evidence type="ECO:0000313" key="7">
    <source>
        <dbReference type="Proteomes" id="UP001139971"/>
    </source>
</evidence>
<evidence type="ECO:0000256" key="4">
    <source>
        <dbReference type="ARBA" id="ARBA00022840"/>
    </source>
</evidence>
<keyword evidence="1 6" id="KW-0808">Transferase</keyword>